<dbReference type="InterPro" id="IPR000719">
    <property type="entry name" value="Prot_kinase_dom"/>
</dbReference>
<proteinExistence type="predicted"/>
<evidence type="ECO:0000259" key="17">
    <source>
        <dbReference type="PROSITE" id="PS50112"/>
    </source>
</evidence>
<feature type="domain" description="PAS" evidence="17">
    <location>
        <begin position="104"/>
        <end position="175"/>
    </location>
</feature>
<feature type="compositionally biased region" description="Polar residues" evidence="15">
    <location>
        <begin position="226"/>
        <end position="235"/>
    </location>
</feature>
<feature type="region of interest" description="Disordered" evidence="15">
    <location>
        <begin position="251"/>
        <end position="270"/>
    </location>
</feature>
<feature type="compositionally biased region" description="Polar residues" evidence="15">
    <location>
        <begin position="290"/>
        <end position="302"/>
    </location>
</feature>
<evidence type="ECO:0000256" key="15">
    <source>
        <dbReference type="SAM" id="MobiDB-lite"/>
    </source>
</evidence>
<evidence type="ECO:0000256" key="11">
    <source>
        <dbReference type="ARBA" id="ARBA00023136"/>
    </source>
</evidence>
<dbReference type="AlphaFoldDB" id="A0ABC9GVT4"/>
<feature type="region of interest" description="Disordered" evidence="15">
    <location>
        <begin position="224"/>
        <end position="245"/>
    </location>
</feature>
<dbReference type="InterPro" id="IPR051681">
    <property type="entry name" value="Ser/Thr_Kinases-Pseudokinases"/>
</dbReference>
<dbReference type="Pfam" id="PF00989">
    <property type="entry name" value="PAS"/>
    <property type="match status" value="1"/>
</dbReference>
<evidence type="ECO:0000256" key="1">
    <source>
        <dbReference type="ARBA" id="ARBA00004370"/>
    </source>
</evidence>
<dbReference type="PROSITE" id="PS00108">
    <property type="entry name" value="PROTEIN_KINASE_ST"/>
    <property type="match status" value="1"/>
</dbReference>
<keyword evidence="4" id="KW-0600">Photoreceptor protein</keyword>
<dbReference type="PANTHER" id="PTHR44329">
    <property type="entry name" value="SERINE/THREONINE-PROTEIN KINASE TNNI3K-RELATED"/>
    <property type="match status" value="1"/>
</dbReference>
<dbReference type="SUPFAM" id="SSF55785">
    <property type="entry name" value="PYP-like sensor domain (PAS domain)"/>
    <property type="match status" value="1"/>
</dbReference>
<evidence type="ECO:0000256" key="13">
    <source>
        <dbReference type="ARBA" id="ARBA00047899"/>
    </source>
</evidence>
<feature type="region of interest" description="Disordered" evidence="15">
    <location>
        <begin position="289"/>
        <end position="350"/>
    </location>
</feature>
<evidence type="ECO:0000256" key="6">
    <source>
        <dbReference type="ARBA" id="ARBA00022679"/>
    </source>
</evidence>
<keyword evidence="10" id="KW-0157">Chromophore</keyword>
<dbReference type="PANTHER" id="PTHR44329:SF110">
    <property type="entry name" value="PROTEIN KINASE DOMAIN-CONTAINING PROTEIN"/>
    <property type="match status" value="1"/>
</dbReference>
<evidence type="ECO:0000259" key="16">
    <source>
        <dbReference type="PROSITE" id="PS50011"/>
    </source>
</evidence>
<keyword evidence="19" id="KW-1185">Reference proteome</keyword>
<dbReference type="Gene3D" id="3.30.450.20">
    <property type="entry name" value="PAS domain"/>
    <property type="match status" value="1"/>
</dbReference>
<evidence type="ECO:0000256" key="3">
    <source>
        <dbReference type="ARBA" id="ARBA00022527"/>
    </source>
</evidence>
<dbReference type="FunFam" id="3.30.200.20:FF:000329">
    <property type="entry name" value="PAS domain-containing protein tyrosine kinase"/>
    <property type="match status" value="1"/>
</dbReference>
<dbReference type="InterPro" id="IPR000014">
    <property type="entry name" value="PAS"/>
</dbReference>
<dbReference type="SUPFAM" id="SSF56112">
    <property type="entry name" value="Protein kinase-like (PK-like)"/>
    <property type="match status" value="1"/>
</dbReference>
<evidence type="ECO:0000256" key="4">
    <source>
        <dbReference type="ARBA" id="ARBA00022543"/>
    </source>
</evidence>
<evidence type="ECO:0000256" key="5">
    <source>
        <dbReference type="ARBA" id="ARBA00022606"/>
    </source>
</evidence>
<gene>
    <name evidence="18" type="ORF">URODEC1_LOCUS119248</name>
</gene>
<dbReference type="Gene3D" id="3.30.200.20">
    <property type="entry name" value="Phosphorylase Kinase, domain 1"/>
    <property type="match status" value="1"/>
</dbReference>
<dbReference type="InterPro" id="IPR008271">
    <property type="entry name" value="Ser/Thr_kinase_AS"/>
</dbReference>
<dbReference type="FunFam" id="1.10.510.10:FF:000476">
    <property type="entry name" value="PAS domain-containing protein tyrosine kinase family protein"/>
    <property type="match status" value="1"/>
</dbReference>
<dbReference type="PROSITE" id="PS50112">
    <property type="entry name" value="PAS"/>
    <property type="match status" value="1"/>
</dbReference>
<keyword evidence="9" id="KW-0067">ATP-binding</keyword>
<accession>A0ABC9GVT4</accession>
<evidence type="ECO:0000256" key="14">
    <source>
        <dbReference type="ARBA" id="ARBA00048679"/>
    </source>
</evidence>
<dbReference type="EC" id="2.7.11.1" evidence="2"/>
<evidence type="ECO:0000313" key="18">
    <source>
        <dbReference type="EMBL" id="CAM0145546.1"/>
    </source>
</evidence>
<dbReference type="PRINTS" id="PR00109">
    <property type="entry name" value="TYRKINASE"/>
</dbReference>
<dbReference type="SMART" id="SM00220">
    <property type="entry name" value="S_TKc"/>
    <property type="match status" value="1"/>
</dbReference>
<keyword evidence="5" id="KW-0716">Sensory transduction</keyword>
<dbReference type="SMART" id="SM00091">
    <property type="entry name" value="PAS"/>
    <property type="match status" value="1"/>
</dbReference>
<dbReference type="InterPro" id="IPR013767">
    <property type="entry name" value="PAS_fold"/>
</dbReference>
<comment type="catalytic activity">
    <reaction evidence="14">
        <text>L-seryl-[protein] + ATP = O-phospho-L-seryl-[protein] + ADP + H(+)</text>
        <dbReference type="Rhea" id="RHEA:17989"/>
        <dbReference type="Rhea" id="RHEA-COMP:9863"/>
        <dbReference type="Rhea" id="RHEA-COMP:11604"/>
        <dbReference type="ChEBI" id="CHEBI:15378"/>
        <dbReference type="ChEBI" id="CHEBI:29999"/>
        <dbReference type="ChEBI" id="CHEBI:30616"/>
        <dbReference type="ChEBI" id="CHEBI:83421"/>
        <dbReference type="ChEBI" id="CHEBI:456216"/>
        <dbReference type="EC" id="2.7.11.1"/>
    </reaction>
</comment>
<reference evidence="18" key="1">
    <citation type="submission" date="2024-10" db="EMBL/GenBank/DDBJ databases">
        <authorList>
            <person name="Ryan C."/>
        </authorList>
    </citation>
    <scope>NUCLEOTIDE SEQUENCE [LARGE SCALE GENOMIC DNA]</scope>
</reference>
<evidence type="ECO:0000256" key="10">
    <source>
        <dbReference type="ARBA" id="ARBA00022991"/>
    </source>
</evidence>
<dbReference type="GO" id="GO:0004674">
    <property type="term" value="F:protein serine/threonine kinase activity"/>
    <property type="evidence" value="ECO:0007669"/>
    <property type="project" value="UniProtKB-KW"/>
</dbReference>
<protein>
    <recommendedName>
        <fullName evidence="2">non-specific serine/threonine protein kinase</fullName>
        <ecNumber evidence="2">2.7.11.1</ecNumber>
    </recommendedName>
</protein>
<comment type="subcellular location">
    <subcellularLocation>
        <location evidence="1">Membrane</location>
    </subcellularLocation>
</comment>
<evidence type="ECO:0000256" key="12">
    <source>
        <dbReference type="ARBA" id="ARBA00023170"/>
    </source>
</evidence>
<dbReference type="EMBL" id="CAXIPR030000242">
    <property type="protein sequence ID" value="CAM0145546.1"/>
    <property type="molecule type" value="Genomic_DNA"/>
</dbReference>
<dbReference type="GO" id="GO:0016020">
    <property type="term" value="C:membrane"/>
    <property type="evidence" value="ECO:0007669"/>
    <property type="project" value="UniProtKB-SubCell"/>
</dbReference>
<comment type="catalytic activity">
    <reaction evidence="13">
        <text>L-threonyl-[protein] + ATP = O-phospho-L-threonyl-[protein] + ADP + H(+)</text>
        <dbReference type="Rhea" id="RHEA:46608"/>
        <dbReference type="Rhea" id="RHEA-COMP:11060"/>
        <dbReference type="Rhea" id="RHEA-COMP:11605"/>
        <dbReference type="ChEBI" id="CHEBI:15378"/>
        <dbReference type="ChEBI" id="CHEBI:30013"/>
        <dbReference type="ChEBI" id="CHEBI:30616"/>
        <dbReference type="ChEBI" id="CHEBI:61977"/>
        <dbReference type="ChEBI" id="CHEBI:456216"/>
        <dbReference type="EC" id="2.7.11.1"/>
    </reaction>
</comment>
<dbReference type="GO" id="GO:0009881">
    <property type="term" value="F:photoreceptor activity"/>
    <property type="evidence" value="ECO:0007669"/>
    <property type="project" value="UniProtKB-KW"/>
</dbReference>
<evidence type="ECO:0000256" key="9">
    <source>
        <dbReference type="ARBA" id="ARBA00022840"/>
    </source>
</evidence>
<dbReference type="GO" id="GO:0005524">
    <property type="term" value="F:ATP binding"/>
    <property type="evidence" value="ECO:0007669"/>
    <property type="project" value="UniProtKB-KW"/>
</dbReference>
<feature type="domain" description="Protein kinase" evidence="16">
    <location>
        <begin position="471"/>
        <end position="726"/>
    </location>
</feature>
<dbReference type="Proteomes" id="UP001497457">
    <property type="component" value="Unassembled WGS sequence"/>
</dbReference>
<keyword evidence="12" id="KW-0675">Receptor</keyword>
<keyword evidence="7" id="KW-0547">Nucleotide-binding</keyword>
<dbReference type="CDD" id="cd00130">
    <property type="entry name" value="PAS"/>
    <property type="match status" value="1"/>
</dbReference>
<evidence type="ECO:0000256" key="2">
    <source>
        <dbReference type="ARBA" id="ARBA00012513"/>
    </source>
</evidence>
<evidence type="ECO:0000256" key="7">
    <source>
        <dbReference type="ARBA" id="ARBA00022741"/>
    </source>
</evidence>
<comment type="caution">
    <text evidence="18">The sequence shown here is derived from an EMBL/GenBank/DDBJ whole genome shotgun (WGS) entry which is preliminary data.</text>
</comment>
<dbReference type="NCBIfam" id="TIGR00229">
    <property type="entry name" value="sensory_box"/>
    <property type="match status" value="1"/>
</dbReference>
<keyword evidence="3" id="KW-0723">Serine/threonine-protein kinase</keyword>
<organism evidence="18 19">
    <name type="scientific">Urochloa decumbens</name>
    <dbReference type="NCBI Taxonomy" id="240449"/>
    <lineage>
        <taxon>Eukaryota</taxon>
        <taxon>Viridiplantae</taxon>
        <taxon>Streptophyta</taxon>
        <taxon>Embryophyta</taxon>
        <taxon>Tracheophyta</taxon>
        <taxon>Spermatophyta</taxon>
        <taxon>Magnoliopsida</taxon>
        <taxon>Liliopsida</taxon>
        <taxon>Poales</taxon>
        <taxon>Poaceae</taxon>
        <taxon>PACMAD clade</taxon>
        <taxon>Panicoideae</taxon>
        <taxon>Panicodae</taxon>
        <taxon>Paniceae</taxon>
        <taxon>Melinidinae</taxon>
        <taxon>Urochloa</taxon>
    </lineage>
</organism>
<keyword evidence="6" id="KW-0808">Transferase</keyword>
<dbReference type="CDD" id="cd13999">
    <property type="entry name" value="STKc_MAP3K-like"/>
    <property type="match status" value="1"/>
</dbReference>
<evidence type="ECO:0000256" key="8">
    <source>
        <dbReference type="ARBA" id="ARBA00022777"/>
    </source>
</evidence>
<keyword evidence="11" id="KW-0472">Membrane</keyword>
<keyword evidence="8" id="KW-0418">Kinase</keyword>
<feature type="region of interest" description="Disordered" evidence="15">
    <location>
        <begin position="55"/>
        <end position="83"/>
    </location>
</feature>
<name>A0ABC9GVT4_9POAL</name>
<dbReference type="Gene3D" id="1.10.510.10">
    <property type="entry name" value="Transferase(Phosphotransferase) domain 1"/>
    <property type="match status" value="1"/>
</dbReference>
<dbReference type="InterPro" id="IPR035965">
    <property type="entry name" value="PAS-like_dom_sf"/>
</dbReference>
<dbReference type="PROSITE" id="PS50011">
    <property type="entry name" value="PROTEIN_KINASE_DOM"/>
    <property type="match status" value="1"/>
</dbReference>
<dbReference type="InterPro" id="IPR001245">
    <property type="entry name" value="Ser-Thr/Tyr_kinase_cat_dom"/>
</dbReference>
<evidence type="ECO:0000313" key="19">
    <source>
        <dbReference type="Proteomes" id="UP001497457"/>
    </source>
</evidence>
<dbReference type="InterPro" id="IPR011009">
    <property type="entry name" value="Kinase-like_dom_sf"/>
</dbReference>
<dbReference type="Pfam" id="PF07714">
    <property type="entry name" value="PK_Tyr_Ser-Thr"/>
    <property type="match status" value="1"/>
</dbReference>
<sequence length="754" mass="84397">MIAWKPTKGAALRSWIRGIFKKSIKAATAPPAMAAEELLRKIRELEEGQAELKREIAKLGPERQAAQPNSSRRPPPQPSPARRALAALPTSSSRLQRVGRVGLTDRQHIRALHALGQAVHIIAPNGKLLYWNRYAEQMFGYSTSEAVGHDAVELLVHPDDADAANNIIGNIFMGKCWRGKFPVKKKSGERFFIVANNTPLYDDDGSLVGLICLSVDTRTLEDVMGPSTSMKSYSHPSKPRFQVNNRPKCSLLNKSSFDSQQPPQSSITSKITTLATKVTSRVRSRIKIGQNCNEQYGSSSGIQHPGDDDKETSSGTGTPREDVVHGGFVKGENSPGKSSKTSSDDSGERNERLYKISSKAEELLAKKGISWPWKGHDHNGTGKSYMNHSQLHDKQENEQIHQAGPESIVIPDYQDSECAQESKYEVTGSWWSFHNDSLSSMGSSISTNSSAIERLDLEADCLDYEIMWEDLVLGEQVGQGSCGTVYHAQWYASDVAVKVFSKQEYSEEMIDTFRQEVSLMKKLRHPNIILFMGAVASPERLCIVTEFLPRGSLFRLLQKNTTKLDPRRRVHMAIDIARGMNYLHHCSPPIVHRDLKSSNLLVDKNWTVKVADFGLSRLKLETFLRTKTGKGTPQWMAPEVLRNEPSDEKSDVYSYGVILWELVTQKIPWDNLNTMQVIGAVGFMDQRLGIPSDTDPQWASLIENCWDSDPRNRPSFLELLDRLRVLQKQYSLQAQMQRSSADVKGGAKMRVEDC</sequence>